<organism evidence="4 5">
    <name type="scientific">Pelosinus fermentans JBW45</name>
    <dbReference type="NCBI Taxonomy" id="1192197"/>
    <lineage>
        <taxon>Bacteria</taxon>
        <taxon>Bacillati</taxon>
        <taxon>Bacillota</taxon>
        <taxon>Negativicutes</taxon>
        <taxon>Selenomonadales</taxon>
        <taxon>Sporomusaceae</taxon>
        <taxon>Pelosinus</taxon>
    </lineage>
</organism>
<name>I9NWB9_9FIRM</name>
<dbReference type="RefSeq" id="WP_007953802.1">
    <property type="nucleotide sequence ID" value="NZ_CP010978.1"/>
</dbReference>
<feature type="domain" description="DAHP synthetase I/KDSA" evidence="2">
    <location>
        <begin position="83"/>
        <end position="330"/>
    </location>
</feature>
<reference evidence="5" key="2">
    <citation type="submission" date="2015-02" db="EMBL/GenBank/DDBJ databases">
        <title>Complete Genome Sequence of Pelosinus fermentans JBW45.</title>
        <authorList>
            <person name="De Leon K.B."/>
            <person name="Utturkar S.M."/>
            <person name="Camilleri L.B."/>
            <person name="Arkin A.P."/>
            <person name="Fields M.W."/>
            <person name="Brown S.D."/>
            <person name="Wall J.D."/>
        </authorList>
    </citation>
    <scope>NUCLEOTIDE SEQUENCE [LARGE SCALE GENOMIC DNA]</scope>
    <source>
        <strain evidence="5">JBW45</strain>
    </source>
</reference>
<dbReference type="GO" id="GO:0003849">
    <property type="term" value="F:3-deoxy-7-phosphoheptulonate synthase activity"/>
    <property type="evidence" value="ECO:0007669"/>
    <property type="project" value="UniProtKB-EC"/>
</dbReference>
<evidence type="ECO:0000259" key="2">
    <source>
        <dbReference type="Pfam" id="PF00793"/>
    </source>
</evidence>
<dbReference type="InterPro" id="IPR013785">
    <property type="entry name" value="Aldolase_TIM"/>
</dbReference>
<reference evidence="4 5" key="1">
    <citation type="journal article" date="2015" name="Genome Announc.">
        <title>Complete Genome Sequence of Pelosinus fermentans JBW45, a Member of a Remarkably Competitive Group of Negativicutes in the Firmicutes Phylum.</title>
        <authorList>
            <person name="De Leon K.B."/>
            <person name="Utturkar S.M."/>
            <person name="Camilleri L.B."/>
            <person name="Elias D.A."/>
            <person name="Arkin A.P."/>
            <person name="Fields M.W."/>
            <person name="Brown S.D."/>
            <person name="Wall J.D."/>
        </authorList>
    </citation>
    <scope>NUCLEOTIDE SEQUENCE [LARGE SCALE GENOMIC DNA]</scope>
    <source>
        <strain evidence="4 5">JBW45</strain>
    </source>
</reference>
<accession>I9NWB9</accession>
<dbReference type="PANTHER" id="PTHR43018">
    <property type="entry name" value="PHOSPHO-2-DEHYDRO-3-DEOXYHEPTONATE ALDOLASE"/>
    <property type="match status" value="1"/>
</dbReference>
<dbReference type="KEGG" id="pft:JBW_02821"/>
<dbReference type="EMBL" id="CP010978">
    <property type="protein sequence ID" value="AJQ28165.1"/>
    <property type="molecule type" value="Genomic_DNA"/>
</dbReference>
<dbReference type="AlphaFoldDB" id="I9NWB9"/>
<dbReference type="STRING" id="1192197.JBW_02821"/>
<dbReference type="NCBIfam" id="NF009239">
    <property type="entry name" value="PRK12595.1"/>
    <property type="match status" value="1"/>
</dbReference>
<dbReference type="GO" id="GO:0009073">
    <property type="term" value="P:aromatic amino acid family biosynthetic process"/>
    <property type="evidence" value="ECO:0007669"/>
    <property type="project" value="InterPro"/>
</dbReference>
<evidence type="ECO:0000259" key="3">
    <source>
        <dbReference type="Pfam" id="PF18152"/>
    </source>
</evidence>
<evidence type="ECO:0000313" key="5">
    <source>
        <dbReference type="Proteomes" id="UP000005361"/>
    </source>
</evidence>
<proteinExistence type="predicted"/>
<sequence>MIIVMGPEATQEQVHVIMNKLTALGLKVHLSEGATRTIIGIIGNKQLIAQLSIEAMDGVEKTVSVTVDYKLVSREFKQDDTIVDVGGILIGGNHLAVMAGPCAVESREQLLQSAFIVKEAGAQFLRGGAYKPRTSPYAFQGLEEKGLEMLAEAREKTGLKIVTEVVDVESVPVVSAYADMLQIGSRNMQNFQLLKTVGKTNKPVLLKRGLSATINEWLNAAEYIMSEGNYNVVLCERGIRTYEEYTRNTLDLSAVAAVKNISHLPIIVDPSHGTGRWKLVRPMARAGIAAGADGLMIEVHPNPAEALSDGKQSLTPENFELTMQEVKTIAQVMGKVMA</sequence>
<dbReference type="InterPro" id="IPR052899">
    <property type="entry name" value="Class-I_DAHP_synthase"/>
</dbReference>
<evidence type="ECO:0000256" key="1">
    <source>
        <dbReference type="ARBA" id="ARBA00022679"/>
    </source>
</evidence>
<dbReference type="Pfam" id="PF00793">
    <property type="entry name" value="DAHP_synth_1"/>
    <property type="match status" value="1"/>
</dbReference>
<dbReference type="HOGENOM" id="CLU_062599_0_0_9"/>
<dbReference type="NCBIfam" id="TIGR01361">
    <property type="entry name" value="DAHP_synth_Bsub"/>
    <property type="match status" value="1"/>
</dbReference>
<dbReference type="InterPro" id="IPR006268">
    <property type="entry name" value="DAHP_syn_2"/>
</dbReference>
<protein>
    <submittedName>
        <fullName evidence="4">Phospho-2-dehydro-3-deoxyheptonate aldolase</fullName>
        <ecNumber evidence="4">2.5.1.54</ecNumber>
    </submittedName>
</protein>
<evidence type="ECO:0000313" key="4">
    <source>
        <dbReference type="EMBL" id="AJQ28165.1"/>
    </source>
</evidence>
<dbReference type="SUPFAM" id="SSF51569">
    <property type="entry name" value="Aldolase"/>
    <property type="match status" value="1"/>
</dbReference>
<dbReference type="GO" id="GO:0016832">
    <property type="term" value="F:aldehyde-lyase activity"/>
    <property type="evidence" value="ECO:0007669"/>
    <property type="project" value="InterPro"/>
</dbReference>
<dbReference type="Pfam" id="PF18152">
    <property type="entry name" value="DAHP_snth_FXD"/>
    <property type="match status" value="1"/>
</dbReference>
<keyword evidence="1 4" id="KW-0808">Transferase</keyword>
<dbReference type="Gene3D" id="3.30.70.1140">
    <property type="entry name" value="Phospho-2-dehydro-3-deoxyheptonate aldolase, domain 1"/>
    <property type="match status" value="1"/>
</dbReference>
<dbReference type="OrthoDB" id="9780456at2"/>
<feature type="domain" description="DAHP synthase ferredoxin-like" evidence="3">
    <location>
        <begin position="1"/>
        <end position="66"/>
    </location>
</feature>
<dbReference type="Gene3D" id="3.20.20.70">
    <property type="entry name" value="Aldolase class I"/>
    <property type="match status" value="1"/>
</dbReference>
<dbReference type="PANTHER" id="PTHR43018:SF2">
    <property type="entry name" value="PHOSPHO-2-DEHYDRO-3-DEOXYHEPTONATE ALDOLASE"/>
    <property type="match status" value="1"/>
</dbReference>
<dbReference type="NCBIfam" id="NF006421">
    <property type="entry name" value="PRK08673.1"/>
    <property type="match status" value="1"/>
</dbReference>
<dbReference type="InterPro" id="IPR041071">
    <property type="entry name" value="DAHP_snth_FXD"/>
</dbReference>
<dbReference type="EC" id="2.5.1.54" evidence="4"/>
<dbReference type="Proteomes" id="UP000005361">
    <property type="component" value="Chromosome"/>
</dbReference>
<gene>
    <name evidence="4" type="ORF">JBW_02821</name>
</gene>
<dbReference type="InterPro" id="IPR006218">
    <property type="entry name" value="DAHP1/KDSA"/>
</dbReference>